<reference evidence="1" key="1">
    <citation type="submission" date="2020-03" db="EMBL/GenBank/DDBJ databases">
        <title>Molecular networking-based the target discovery of potent antiproliferative macrolactams: 5/6/7/16 polycyclic ansamycins and glycosylated trienomycin from Streptomyces cacaoi subsp. asoensis.</title>
        <authorList>
            <person name="Liu L.-L."/>
        </authorList>
    </citation>
    <scope>NUCLEOTIDE SEQUENCE [LARGE SCALE GENOMIC DNA]</scope>
    <source>
        <strain evidence="1">H2S5</strain>
    </source>
</reference>
<organism evidence="1 2">
    <name type="scientific">Streptomyces asoensis</name>
    <dbReference type="NCBI Taxonomy" id="249586"/>
    <lineage>
        <taxon>Bacteria</taxon>
        <taxon>Bacillati</taxon>
        <taxon>Actinomycetota</taxon>
        <taxon>Actinomycetes</taxon>
        <taxon>Kitasatosporales</taxon>
        <taxon>Streptomycetaceae</taxon>
        <taxon>Streptomyces</taxon>
    </lineage>
</organism>
<keyword evidence="2" id="KW-1185">Reference proteome</keyword>
<accession>A0A6M4X3S2</accession>
<proteinExistence type="predicted"/>
<dbReference type="EMBL" id="CP049838">
    <property type="protein sequence ID" value="QJT06842.1"/>
    <property type="molecule type" value="Genomic_DNA"/>
</dbReference>
<name>A0A6M4X3S2_9ACTN</name>
<dbReference type="AlphaFoldDB" id="A0A6M4X3S2"/>
<evidence type="ECO:0000313" key="1">
    <source>
        <dbReference type="EMBL" id="QJT06842.1"/>
    </source>
</evidence>
<evidence type="ECO:0000313" key="2">
    <source>
        <dbReference type="Proteomes" id="UP000502665"/>
    </source>
</evidence>
<dbReference type="Proteomes" id="UP000502665">
    <property type="component" value="Chromosome"/>
</dbReference>
<protein>
    <submittedName>
        <fullName evidence="1">Uncharacterized protein</fullName>
    </submittedName>
</protein>
<sequence length="80" mass="9446">MTDTIAGDRHNVYVEVQVQGHDWVRYYGKQRSSVRLHQSNWDGAQRYISRAKLRVCRDRGTLRPDNCAPLETFTHDWDRG</sequence>
<gene>
    <name evidence="1" type="ORF">G9272_15555</name>
</gene>